<keyword evidence="3" id="KW-0732">Signal</keyword>
<evidence type="ECO:0000313" key="5">
    <source>
        <dbReference type="EMBL" id="RVX71856.1"/>
    </source>
</evidence>
<feature type="signal peptide" evidence="3">
    <location>
        <begin position="1"/>
        <end position="20"/>
    </location>
</feature>
<name>A0A438N8D7_EXOME</name>
<comment type="caution">
    <text evidence="5">The sequence shown here is derived from an EMBL/GenBank/DDBJ whole genome shotgun (WGS) entry which is preliminary data.</text>
</comment>
<evidence type="ECO:0000256" key="3">
    <source>
        <dbReference type="SAM" id="SignalP"/>
    </source>
</evidence>
<feature type="domain" description="DUF7732" evidence="4">
    <location>
        <begin position="113"/>
        <end position="240"/>
    </location>
</feature>
<sequence>MKFSIPLLTTLVYLSTLAASAPPPSSYQSDMSRISRREGAAAASSPLDSIHSLEKRKGGGGGRGGGSGSSGGRTGSGTGGVGGGRVYSYMPNSNVGGRTISGSGTPKAFGNRYTGGAAVPYTAGLSSPTRRIAPFALPVAALAFFPGLWLYGSVYAYPYAYPYHWYHNDQNHTTNVTCLCQRYQVCGCDPDNDENGNSTFLDQLILNGTGEPVNSTNVRTVDFGNGSVSTFINGSLENGTTADGGTDPSNDSQVSGAMRVVMEAGGYWVMIATVVIGTYMAA</sequence>
<keyword evidence="2" id="KW-1133">Transmembrane helix</keyword>
<feature type="compositionally biased region" description="Gly residues" evidence="1">
    <location>
        <begin position="59"/>
        <end position="83"/>
    </location>
</feature>
<organism evidence="5 6">
    <name type="scientific">Exophiala mesophila</name>
    <name type="common">Black yeast-like fungus</name>
    <dbReference type="NCBI Taxonomy" id="212818"/>
    <lineage>
        <taxon>Eukaryota</taxon>
        <taxon>Fungi</taxon>
        <taxon>Dikarya</taxon>
        <taxon>Ascomycota</taxon>
        <taxon>Pezizomycotina</taxon>
        <taxon>Eurotiomycetes</taxon>
        <taxon>Chaetothyriomycetidae</taxon>
        <taxon>Chaetothyriales</taxon>
        <taxon>Herpotrichiellaceae</taxon>
        <taxon>Exophiala</taxon>
    </lineage>
</organism>
<reference evidence="5 6" key="1">
    <citation type="submission" date="2017-03" db="EMBL/GenBank/DDBJ databases">
        <title>Genomes of endolithic fungi from Antarctica.</title>
        <authorList>
            <person name="Coleine C."/>
            <person name="Masonjones S."/>
            <person name="Stajich J.E."/>
        </authorList>
    </citation>
    <scope>NUCLEOTIDE SEQUENCE [LARGE SCALE GENOMIC DNA]</scope>
    <source>
        <strain evidence="5 6">CCFEE 6314</strain>
    </source>
</reference>
<dbReference type="AlphaFoldDB" id="A0A438N8D7"/>
<evidence type="ECO:0000259" key="4">
    <source>
        <dbReference type="Pfam" id="PF24866"/>
    </source>
</evidence>
<accession>A0A438N8D7</accession>
<feature type="transmembrane region" description="Helical" evidence="2">
    <location>
        <begin position="260"/>
        <end position="281"/>
    </location>
</feature>
<dbReference type="OrthoDB" id="5425547at2759"/>
<dbReference type="EMBL" id="NAJM01000015">
    <property type="protein sequence ID" value="RVX71856.1"/>
    <property type="molecule type" value="Genomic_DNA"/>
</dbReference>
<dbReference type="PANTHER" id="PTHR42091:SF1">
    <property type="entry name" value="CONSERVED GLYCINE-RICH PROTEIN (AFU_ORTHOLOGUE AFUA_7G02440)"/>
    <property type="match status" value="1"/>
</dbReference>
<gene>
    <name evidence="5" type="ORF">B0A52_04255</name>
</gene>
<evidence type="ECO:0000256" key="1">
    <source>
        <dbReference type="SAM" id="MobiDB-lite"/>
    </source>
</evidence>
<feature type="region of interest" description="Disordered" evidence="1">
    <location>
        <begin position="20"/>
        <end position="83"/>
    </location>
</feature>
<protein>
    <recommendedName>
        <fullName evidence="4">DUF7732 domain-containing protein</fullName>
    </recommendedName>
</protein>
<evidence type="ECO:0000256" key="2">
    <source>
        <dbReference type="SAM" id="Phobius"/>
    </source>
</evidence>
<feature type="chain" id="PRO_5019419390" description="DUF7732 domain-containing protein" evidence="3">
    <location>
        <begin position="21"/>
        <end position="282"/>
    </location>
</feature>
<keyword evidence="2" id="KW-0812">Transmembrane</keyword>
<dbReference type="PANTHER" id="PTHR42091">
    <property type="entry name" value="CONSERVED GLYCINE-RICH PROTEIN (AFU_ORTHOLOGUE AFUA_7G02440)"/>
    <property type="match status" value="1"/>
</dbReference>
<dbReference type="VEuPathDB" id="FungiDB:PV10_08737"/>
<dbReference type="Proteomes" id="UP000288859">
    <property type="component" value="Unassembled WGS sequence"/>
</dbReference>
<feature type="transmembrane region" description="Helical" evidence="2">
    <location>
        <begin position="135"/>
        <end position="157"/>
    </location>
</feature>
<proteinExistence type="predicted"/>
<dbReference type="InterPro" id="IPR056634">
    <property type="entry name" value="DUF7732"/>
</dbReference>
<keyword evidence="2" id="KW-0472">Membrane</keyword>
<evidence type="ECO:0000313" key="6">
    <source>
        <dbReference type="Proteomes" id="UP000288859"/>
    </source>
</evidence>
<dbReference type="Pfam" id="PF24866">
    <property type="entry name" value="DUF7732"/>
    <property type="match status" value="1"/>
</dbReference>